<feature type="region of interest" description="Disordered" evidence="1">
    <location>
        <begin position="221"/>
        <end position="395"/>
    </location>
</feature>
<feature type="compositionally biased region" description="Polar residues" evidence="1">
    <location>
        <begin position="337"/>
        <end position="353"/>
    </location>
</feature>
<protein>
    <submittedName>
        <fullName evidence="2">Uncharacterized protein</fullName>
    </submittedName>
</protein>
<sequence>MDKNYYSLSLLALFALIGCEGIPSVNDKPVLALVPAKANSYTAASAGFSIQSVNSTRTLTSAVNWQEEQTVQALFKRNDIDALTRYLENNINNQDKYAYVQRVWTERDIRCKKIAQEYSNSPKNETVLEQLSRRYQYSCPQVVADFEAMTRTGFVMQPATPETAQTTLPSPVTVATAPRPETVLFPPQTPSRVTPLPAPMPTKAIDIQPRVVTPAQPATTIPVTPVANIPTNTVANNTPNTPATTPNTTLEAKPVSLVDQAPESANNSSNTPTPSTTAEPTTTTTASTAETSTSATTATDNTQTSTKTVATNTDSTSTATTESTASASAATDATKTPAVSNATASSTPDTTQETGDKTATASSSTSASETNPATVASVEPPAEPRPASDKVKAVKDEALPKHKITTERFRSGWKIQIDVTDKNISREQCLALLDAYRNQAGSEGQLVVRKPSTLFGDPVQQPWCIDMLDGQNVVFNDYFF</sequence>
<dbReference type="RefSeq" id="WP_002684354.1">
    <property type="nucleotide sequence ID" value="NZ_JH600070.1"/>
</dbReference>
<accession>I3CE99</accession>
<feature type="compositionally biased region" description="Low complexity" evidence="1">
    <location>
        <begin position="261"/>
        <end position="336"/>
    </location>
</feature>
<name>I3CE99_9GAMM</name>
<evidence type="ECO:0000256" key="1">
    <source>
        <dbReference type="SAM" id="MobiDB-lite"/>
    </source>
</evidence>
<keyword evidence="3" id="KW-1185">Reference proteome</keyword>
<organism evidence="2 3">
    <name type="scientific">Beggiatoa alba B18LD</name>
    <dbReference type="NCBI Taxonomy" id="395493"/>
    <lineage>
        <taxon>Bacteria</taxon>
        <taxon>Pseudomonadati</taxon>
        <taxon>Pseudomonadota</taxon>
        <taxon>Gammaproteobacteria</taxon>
        <taxon>Thiotrichales</taxon>
        <taxon>Thiotrichaceae</taxon>
        <taxon>Beggiatoa</taxon>
    </lineage>
</organism>
<reference evidence="2 3" key="1">
    <citation type="submission" date="2011-11" db="EMBL/GenBank/DDBJ databases">
        <title>Improved High-Quality Draft sequence of Beggiatoa alba B18lD.</title>
        <authorList>
            <consortium name="US DOE Joint Genome Institute"/>
            <person name="Lucas S."/>
            <person name="Han J."/>
            <person name="Lapidus A."/>
            <person name="Cheng J.-F."/>
            <person name="Goodwin L."/>
            <person name="Pitluck S."/>
            <person name="Peters L."/>
            <person name="Mikhailova N."/>
            <person name="Held B."/>
            <person name="Detter J.C."/>
            <person name="Han C."/>
            <person name="Tapia R."/>
            <person name="Land M."/>
            <person name="Hauser L."/>
            <person name="Kyrpides N."/>
            <person name="Ivanova N."/>
            <person name="Pagani I."/>
            <person name="Samuel K."/>
            <person name="Teske A."/>
            <person name="Mueller J."/>
            <person name="Woyke T."/>
        </authorList>
    </citation>
    <scope>NUCLEOTIDE SEQUENCE [LARGE SCALE GENOMIC DNA]</scope>
    <source>
        <strain evidence="2 3">B18LD</strain>
    </source>
</reference>
<feature type="compositionally biased region" description="Low complexity" evidence="1">
    <location>
        <begin position="358"/>
        <end position="368"/>
    </location>
</feature>
<evidence type="ECO:0000313" key="2">
    <source>
        <dbReference type="EMBL" id="EIJ41942.1"/>
    </source>
</evidence>
<feature type="compositionally biased region" description="Basic and acidic residues" evidence="1">
    <location>
        <begin position="386"/>
        <end position="395"/>
    </location>
</feature>
<feature type="compositionally biased region" description="Low complexity" evidence="1">
    <location>
        <begin position="227"/>
        <end position="249"/>
    </location>
</feature>
<evidence type="ECO:0000313" key="3">
    <source>
        <dbReference type="Proteomes" id="UP000005744"/>
    </source>
</evidence>
<dbReference type="PROSITE" id="PS51257">
    <property type="entry name" value="PROKAR_LIPOPROTEIN"/>
    <property type="match status" value="1"/>
</dbReference>
<dbReference type="STRING" id="395493.BegalDRAFT_1039"/>
<gene>
    <name evidence="2" type="ORF">BegalDRAFT_1039</name>
</gene>
<dbReference type="Proteomes" id="UP000005744">
    <property type="component" value="Unassembled WGS sequence"/>
</dbReference>
<dbReference type="EMBL" id="JH600070">
    <property type="protein sequence ID" value="EIJ41942.1"/>
    <property type="molecule type" value="Genomic_DNA"/>
</dbReference>
<proteinExistence type="predicted"/>
<dbReference type="HOGENOM" id="CLU_568235_0_0_6"/>
<dbReference type="eggNOG" id="ENOG5033MMP">
    <property type="taxonomic scope" value="Bacteria"/>
</dbReference>
<dbReference type="AlphaFoldDB" id="I3CE99"/>
<dbReference type="OrthoDB" id="9204495at2"/>